<evidence type="ECO:0000313" key="3">
    <source>
        <dbReference type="EMBL" id="KIZ03346.1"/>
    </source>
</evidence>
<dbReference type="SUPFAM" id="SSF56731">
    <property type="entry name" value="DNA primase core"/>
    <property type="match status" value="1"/>
</dbReference>
<dbReference type="AlphaFoldDB" id="A0A0D2NDE6"/>
<proteinExistence type="predicted"/>
<name>A0A0D2NDE6_9CHLO</name>
<reference evidence="3 4" key="1">
    <citation type="journal article" date="2013" name="BMC Genomics">
        <title>Reconstruction of the lipid metabolism for the microalga Monoraphidium neglectum from its genome sequence reveals characteristics suitable for biofuel production.</title>
        <authorList>
            <person name="Bogen C."/>
            <person name="Al-Dilaimi A."/>
            <person name="Albersmeier A."/>
            <person name="Wichmann J."/>
            <person name="Grundmann M."/>
            <person name="Rupp O."/>
            <person name="Lauersen K.J."/>
            <person name="Blifernez-Klassen O."/>
            <person name="Kalinowski J."/>
            <person name="Goesmann A."/>
            <person name="Mussgnug J.H."/>
            <person name="Kruse O."/>
        </authorList>
    </citation>
    <scope>NUCLEOTIDE SEQUENCE [LARGE SCALE GENOMIC DNA]</scope>
    <source>
        <strain evidence="3 4">SAG 48.87</strain>
    </source>
</reference>
<dbReference type="GeneID" id="25737496"/>
<organism evidence="3 4">
    <name type="scientific">Monoraphidium neglectum</name>
    <dbReference type="NCBI Taxonomy" id="145388"/>
    <lineage>
        <taxon>Eukaryota</taxon>
        <taxon>Viridiplantae</taxon>
        <taxon>Chlorophyta</taxon>
        <taxon>core chlorophytes</taxon>
        <taxon>Chlorophyceae</taxon>
        <taxon>CS clade</taxon>
        <taxon>Sphaeropleales</taxon>
        <taxon>Selenastraceae</taxon>
        <taxon>Monoraphidium</taxon>
    </lineage>
</organism>
<feature type="domain" description="Toprim" evidence="2">
    <location>
        <begin position="5"/>
        <end position="102"/>
    </location>
</feature>
<dbReference type="CDD" id="cd01029">
    <property type="entry name" value="TOPRIM_primases"/>
    <property type="match status" value="1"/>
</dbReference>
<dbReference type="GO" id="GO:0043139">
    <property type="term" value="F:5'-3' DNA helicase activity"/>
    <property type="evidence" value="ECO:0007669"/>
    <property type="project" value="InterPro"/>
</dbReference>
<evidence type="ECO:0000259" key="2">
    <source>
        <dbReference type="Pfam" id="PF13662"/>
    </source>
</evidence>
<dbReference type="RefSeq" id="XP_013902365.1">
    <property type="nucleotide sequence ID" value="XM_014046911.1"/>
</dbReference>
<dbReference type="Proteomes" id="UP000054498">
    <property type="component" value="Unassembled WGS sequence"/>
</dbReference>
<dbReference type="GO" id="GO:0003697">
    <property type="term" value="F:single-stranded DNA binding"/>
    <property type="evidence" value="ECO:0007669"/>
    <property type="project" value="InterPro"/>
</dbReference>
<dbReference type="PANTHER" id="PTHR12873:SF0">
    <property type="entry name" value="TWINKLE MTDNA HELICASE"/>
    <property type="match status" value="1"/>
</dbReference>
<dbReference type="InterPro" id="IPR034154">
    <property type="entry name" value="TOPRIM_DnaG/twinkle"/>
</dbReference>
<dbReference type="STRING" id="145388.A0A0D2NDE6"/>
<dbReference type="InterPro" id="IPR006171">
    <property type="entry name" value="TOPRIM_dom"/>
</dbReference>
<evidence type="ECO:0000313" key="4">
    <source>
        <dbReference type="Proteomes" id="UP000054498"/>
    </source>
</evidence>
<sequence length="161" mass="16839">GQPAVIIVEGELDKLSLEEAGFTSVISVPSGALPPKRAPSATAASSGAPAPAAPLEPDARLDTKLAFLRRAWPVLKDTERILLATDGDAPGAALAEELARRLGRGRCWLLRWPAGCKDANDMLMGRDLQAAGLPGGGQPDAGRLHDYVETQAVPMPEESLV</sequence>
<protein>
    <recommendedName>
        <fullName evidence="2">Toprim domain-containing protein</fullName>
    </recommendedName>
</protein>
<dbReference type="PANTHER" id="PTHR12873">
    <property type="entry name" value="T7-LIKE MITOCHONDRIAL DNA HELICASE"/>
    <property type="match status" value="1"/>
</dbReference>
<dbReference type="KEGG" id="mng:MNEG_4619"/>
<dbReference type="OrthoDB" id="542654at2759"/>
<evidence type="ECO:0000256" key="1">
    <source>
        <dbReference type="SAM" id="MobiDB-lite"/>
    </source>
</evidence>
<keyword evidence="4" id="KW-1185">Reference proteome</keyword>
<feature type="region of interest" description="Disordered" evidence="1">
    <location>
        <begin position="32"/>
        <end position="56"/>
    </location>
</feature>
<dbReference type="Pfam" id="PF13662">
    <property type="entry name" value="Toprim_4"/>
    <property type="match status" value="1"/>
</dbReference>
<dbReference type="EMBL" id="KK100870">
    <property type="protein sequence ID" value="KIZ03346.1"/>
    <property type="molecule type" value="Genomic_DNA"/>
</dbReference>
<gene>
    <name evidence="3" type="ORF">MNEG_4619</name>
</gene>
<accession>A0A0D2NDE6</accession>
<feature type="non-terminal residue" evidence="3">
    <location>
        <position position="1"/>
    </location>
</feature>
<dbReference type="InterPro" id="IPR027032">
    <property type="entry name" value="Twinkle-like"/>
</dbReference>
<dbReference type="Gene3D" id="3.40.1360.10">
    <property type="match status" value="1"/>
</dbReference>
<feature type="compositionally biased region" description="Low complexity" evidence="1">
    <location>
        <begin position="38"/>
        <end position="56"/>
    </location>
</feature>